<accession>A0AA42QPD3</accession>
<dbReference type="RefSeq" id="WP_279746268.1">
    <property type="nucleotide sequence ID" value="NZ_JAOCIL010000001.1"/>
</dbReference>
<dbReference type="GO" id="GO:0005524">
    <property type="term" value="F:ATP binding"/>
    <property type="evidence" value="ECO:0007669"/>
    <property type="project" value="UniProtKB-KW"/>
</dbReference>
<evidence type="ECO:0000313" key="1">
    <source>
        <dbReference type="EMBL" id="MDH1436938.1"/>
    </source>
</evidence>
<sequence>MNDLLKNILEILETKGPLKAKKIALILDPTRKEITHTDVSSVLHQKLKSNLIGLSQNDDFCWEYKKTATTLISFASQSSWLSASHIEHALKKYPDLLNLNSNVIFDFSNKPLFLDCILKILSITNQLVNAGSKVTLKFDKDSESISYLSRCGFFDKIHEDVEVLPFRPEISLAKLHNANSETLFEIISINEDYDESYLERLAELIEAKLSDGDKDFLLNKLSTFIGEIVGNIRDHGLSDIDGYIALQIYSSGKIVIAISDSGAGLITTLRDEALIYYQAIPELVALKDPTLENDIDLLKYVFNKGRVSRTGLDRRGLGLSITNNVLKKISNTKVTNINLTIRQQRNEIHFPFGIDGIETLGCKTKQDLMFIEGTHFVLTIQLDKNQ</sequence>
<dbReference type="SUPFAM" id="SSF55874">
    <property type="entry name" value="ATPase domain of HSP90 chaperone/DNA topoisomerase II/histidine kinase"/>
    <property type="match status" value="1"/>
</dbReference>
<dbReference type="AlphaFoldDB" id="A0AA42QPD3"/>
<keyword evidence="1" id="KW-0547">Nucleotide-binding</keyword>
<proteinExistence type="predicted"/>
<reference evidence="1" key="1">
    <citation type="submission" date="2022-09" db="EMBL/GenBank/DDBJ databases">
        <title>Intensive care unit water sources are persistently colonized with multi-drug resistant bacteria and are the site of extensive horizontal gene transfer of antibiotic resistance genes.</title>
        <authorList>
            <person name="Diorio-Toth L."/>
        </authorList>
    </citation>
    <scope>NUCLEOTIDE SEQUENCE</scope>
    <source>
        <strain evidence="1">GD03725</strain>
    </source>
</reference>
<name>A0AA42QPD3_ACIJO</name>
<evidence type="ECO:0000313" key="2">
    <source>
        <dbReference type="Proteomes" id="UP001161567"/>
    </source>
</evidence>
<dbReference type="Proteomes" id="UP001161567">
    <property type="component" value="Unassembled WGS sequence"/>
</dbReference>
<dbReference type="EMBL" id="JAOCIL010000001">
    <property type="protein sequence ID" value="MDH1436938.1"/>
    <property type="molecule type" value="Genomic_DNA"/>
</dbReference>
<protein>
    <submittedName>
        <fullName evidence="1">ATP-binding protein</fullName>
    </submittedName>
</protein>
<comment type="caution">
    <text evidence="1">The sequence shown here is derived from an EMBL/GenBank/DDBJ whole genome shotgun (WGS) entry which is preliminary data.</text>
</comment>
<organism evidence="1 2">
    <name type="scientific">Acinetobacter johnsonii</name>
    <dbReference type="NCBI Taxonomy" id="40214"/>
    <lineage>
        <taxon>Bacteria</taxon>
        <taxon>Pseudomonadati</taxon>
        <taxon>Pseudomonadota</taxon>
        <taxon>Gammaproteobacteria</taxon>
        <taxon>Moraxellales</taxon>
        <taxon>Moraxellaceae</taxon>
        <taxon>Acinetobacter</taxon>
    </lineage>
</organism>
<keyword evidence="1" id="KW-0067">ATP-binding</keyword>
<gene>
    <name evidence="1" type="ORF">N5I27_00500</name>
</gene>
<dbReference type="InterPro" id="IPR036890">
    <property type="entry name" value="HATPase_C_sf"/>
</dbReference>